<sequence length="91" mass="10612">MKTYQNERYANKLAQKFIKDNLLAMIVVQHMETDIYRIYVYRSQKQILLTAGRLNKLNSALEEINEEYLDAAVLELRLVTGNLNIPIRVVA</sequence>
<name>A0A644YY69_9ZZZZ</name>
<reference evidence="1" key="1">
    <citation type="submission" date="2019-08" db="EMBL/GenBank/DDBJ databases">
        <authorList>
            <person name="Kucharzyk K."/>
            <person name="Murdoch R.W."/>
            <person name="Higgins S."/>
            <person name="Loffler F."/>
        </authorList>
    </citation>
    <scope>NUCLEOTIDE SEQUENCE</scope>
</reference>
<organism evidence="1">
    <name type="scientific">bioreactor metagenome</name>
    <dbReference type="NCBI Taxonomy" id="1076179"/>
    <lineage>
        <taxon>unclassified sequences</taxon>
        <taxon>metagenomes</taxon>
        <taxon>ecological metagenomes</taxon>
    </lineage>
</organism>
<gene>
    <name evidence="1" type="ORF">SDC9_80062</name>
</gene>
<proteinExistence type="predicted"/>
<comment type="caution">
    <text evidence="1">The sequence shown here is derived from an EMBL/GenBank/DDBJ whole genome shotgun (WGS) entry which is preliminary data.</text>
</comment>
<protein>
    <submittedName>
        <fullName evidence="1">Uncharacterized protein</fullName>
    </submittedName>
</protein>
<accession>A0A644YY69</accession>
<dbReference type="EMBL" id="VSSQ01006673">
    <property type="protein sequence ID" value="MPM33486.1"/>
    <property type="molecule type" value="Genomic_DNA"/>
</dbReference>
<dbReference type="AlphaFoldDB" id="A0A644YY69"/>
<evidence type="ECO:0000313" key="1">
    <source>
        <dbReference type="EMBL" id="MPM33486.1"/>
    </source>
</evidence>